<reference evidence="1" key="1">
    <citation type="submission" date="2022-12" db="EMBL/GenBank/DDBJ databases">
        <title>Draft genome assemblies for two species of Escallonia (Escalloniales).</title>
        <authorList>
            <person name="Chanderbali A."/>
            <person name="Dervinis C."/>
            <person name="Anghel I."/>
            <person name="Soltis D."/>
            <person name="Soltis P."/>
            <person name="Zapata F."/>
        </authorList>
    </citation>
    <scope>NUCLEOTIDE SEQUENCE</scope>
    <source>
        <strain evidence="1">UCBG64.0493</strain>
        <tissue evidence="1">Leaf</tissue>
    </source>
</reference>
<proteinExistence type="predicted"/>
<evidence type="ECO:0000313" key="1">
    <source>
        <dbReference type="EMBL" id="KAK3023285.1"/>
    </source>
</evidence>
<gene>
    <name evidence="1" type="ORF">RJ639_044256</name>
</gene>
<keyword evidence="2" id="KW-1185">Reference proteome</keyword>
<name>A0AA88WIV5_9ASTE</name>
<sequence length="220" mass="25230">MQVTLSKKLGIYSQPSSHYYSIKSNQASLIYHHTIVCKSLVADLNNEGLKPSQITRVTNMMKPSEKADVTPRQCFSIIRVERKNNVGKECHGIIKNLQKKTMLDDSYYFAMDLGRDGSLRSLFWADGRPRASYAQFGDVVVFDVTYTTNKFRMSFAPFVRIMRPDGVDSNEKYDLKGNFWIQNMHNLRAHYAKSFLNDTFFAGMTTSRKSESIHSFFTGT</sequence>
<dbReference type="AlphaFoldDB" id="A0AA88WIV5"/>
<accession>A0AA88WIV5</accession>
<evidence type="ECO:0008006" key="3">
    <source>
        <dbReference type="Google" id="ProtNLM"/>
    </source>
</evidence>
<protein>
    <recommendedName>
        <fullName evidence="3">Protein FAR1-RELATED SEQUENCE</fullName>
    </recommendedName>
</protein>
<dbReference type="PANTHER" id="PTHR47718:SF7">
    <property type="entry name" value="PROTEIN FAR1-RELATED SEQUENCE"/>
    <property type="match status" value="1"/>
</dbReference>
<evidence type="ECO:0000313" key="2">
    <source>
        <dbReference type="Proteomes" id="UP001188597"/>
    </source>
</evidence>
<dbReference type="Proteomes" id="UP001188597">
    <property type="component" value="Unassembled WGS sequence"/>
</dbReference>
<dbReference type="PANTHER" id="PTHR47718">
    <property type="entry name" value="OS01G0519700 PROTEIN"/>
    <property type="match status" value="1"/>
</dbReference>
<organism evidence="1 2">
    <name type="scientific">Escallonia herrerae</name>
    <dbReference type="NCBI Taxonomy" id="1293975"/>
    <lineage>
        <taxon>Eukaryota</taxon>
        <taxon>Viridiplantae</taxon>
        <taxon>Streptophyta</taxon>
        <taxon>Embryophyta</taxon>
        <taxon>Tracheophyta</taxon>
        <taxon>Spermatophyta</taxon>
        <taxon>Magnoliopsida</taxon>
        <taxon>eudicotyledons</taxon>
        <taxon>Gunneridae</taxon>
        <taxon>Pentapetalae</taxon>
        <taxon>asterids</taxon>
        <taxon>campanulids</taxon>
        <taxon>Escalloniales</taxon>
        <taxon>Escalloniaceae</taxon>
        <taxon>Escallonia</taxon>
    </lineage>
</organism>
<comment type="caution">
    <text evidence="1">The sequence shown here is derived from an EMBL/GenBank/DDBJ whole genome shotgun (WGS) entry which is preliminary data.</text>
</comment>
<dbReference type="EMBL" id="JAVXUP010000665">
    <property type="protein sequence ID" value="KAK3023285.1"/>
    <property type="molecule type" value="Genomic_DNA"/>
</dbReference>